<evidence type="ECO:0000256" key="1">
    <source>
        <dbReference type="SAM" id="MobiDB-lite"/>
    </source>
</evidence>
<reference evidence="3" key="1">
    <citation type="submission" date="2022-07" db="EMBL/GenBank/DDBJ databases">
        <title>Genome Sequence of Physisporinus lineatus.</title>
        <authorList>
            <person name="Buettner E."/>
        </authorList>
    </citation>
    <scope>NUCLEOTIDE SEQUENCE</scope>
    <source>
        <strain evidence="3">VT162</strain>
    </source>
</reference>
<dbReference type="Gene3D" id="2.60.200.40">
    <property type="match status" value="1"/>
</dbReference>
<evidence type="ECO:0000313" key="4">
    <source>
        <dbReference type="Proteomes" id="UP001212997"/>
    </source>
</evidence>
<dbReference type="Proteomes" id="UP001212997">
    <property type="component" value="Unassembled WGS sequence"/>
</dbReference>
<accession>A0AAD5YEU5</accession>
<feature type="region of interest" description="Disordered" evidence="1">
    <location>
        <begin position="16"/>
        <end position="60"/>
    </location>
</feature>
<name>A0AAD5YEU5_9APHY</name>
<feature type="compositionally biased region" description="Low complexity" evidence="1">
    <location>
        <begin position="18"/>
        <end position="34"/>
    </location>
</feature>
<keyword evidence="4" id="KW-1185">Reference proteome</keyword>
<sequence length="204" mass="22403">MVKTLHSAQSLKFHPPFTLSTSTTTSPSISSTSEDTNDASEDASKSEGPTKTTVIPPGLGKEAEVLPPLRFASDTSETEGWITFDRPVSYMYAGKGPYVSVDLMQFPVSLPDDGFIDIVVQEQMTRGDLIKAMDGAEVGKCFWMNSQHYFKAEAYRVEPHSNKSCLSVDGEAYPFEPFQVEVHKGLATLLSPYGSYQAEFDLPN</sequence>
<gene>
    <name evidence="3" type="ORF">NLI96_g9856</name>
</gene>
<evidence type="ECO:0000313" key="3">
    <source>
        <dbReference type="EMBL" id="KAJ3478301.1"/>
    </source>
</evidence>
<dbReference type="EMBL" id="JANAWD010000522">
    <property type="protein sequence ID" value="KAJ3478301.1"/>
    <property type="molecule type" value="Genomic_DNA"/>
</dbReference>
<dbReference type="AlphaFoldDB" id="A0AAD5YEU5"/>
<comment type="caution">
    <text evidence="3">The sequence shown here is derived from an EMBL/GenBank/DDBJ whole genome shotgun (WGS) entry which is preliminary data.</text>
</comment>
<dbReference type="InterPro" id="IPR045540">
    <property type="entry name" value="YegS/DAGK_C"/>
</dbReference>
<dbReference type="InterPro" id="IPR016064">
    <property type="entry name" value="NAD/diacylglycerol_kinase_sf"/>
</dbReference>
<evidence type="ECO:0000259" key="2">
    <source>
        <dbReference type="Pfam" id="PF19279"/>
    </source>
</evidence>
<dbReference type="SUPFAM" id="SSF111331">
    <property type="entry name" value="NAD kinase/diacylglycerol kinase-like"/>
    <property type="match status" value="1"/>
</dbReference>
<proteinExistence type="predicted"/>
<protein>
    <recommendedName>
        <fullName evidence="2">YegS/DAGK C-terminal domain-containing protein</fullName>
    </recommendedName>
</protein>
<feature type="domain" description="YegS/DAGK C-terminal" evidence="2">
    <location>
        <begin position="106"/>
        <end position="186"/>
    </location>
</feature>
<dbReference type="Pfam" id="PF19279">
    <property type="entry name" value="YegS_C"/>
    <property type="match status" value="1"/>
</dbReference>
<organism evidence="3 4">
    <name type="scientific">Meripilus lineatus</name>
    <dbReference type="NCBI Taxonomy" id="2056292"/>
    <lineage>
        <taxon>Eukaryota</taxon>
        <taxon>Fungi</taxon>
        <taxon>Dikarya</taxon>
        <taxon>Basidiomycota</taxon>
        <taxon>Agaricomycotina</taxon>
        <taxon>Agaricomycetes</taxon>
        <taxon>Polyporales</taxon>
        <taxon>Meripilaceae</taxon>
        <taxon>Meripilus</taxon>
    </lineage>
</organism>